<dbReference type="PANTHER" id="PTHR43396">
    <property type="entry name" value="FLAVOHEMOPROTEIN"/>
    <property type="match status" value="1"/>
</dbReference>
<dbReference type="GO" id="GO:0019825">
    <property type="term" value="F:oxygen binding"/>
    <property type="evidence" value="ECO:0007669"/>
    <property type="project" value="InterPro"/>
</dbReference>
<feature type="region of interest" description="Disordered" evidence="1">
    <location>
        <begin position="334"/>
        <end position="360"/>
    </location>
</feature>
<evidence type="ECO:0000256" key="1">
    <source>
        <dbReference type="SAM" id="MobiDB-lite"/>
    </source>
</evidence>
<organism evidence="3 4">
    <name type="scientific">Babjeviella inositovora NRRL Y-12698</name>
    <dbReference type="NCBI Taxonomy" id="984486"/>
    <lineage>
        <taxon>Eukaryota</taxon>
        <taxon>Fungi</taxon>
        <taxon>Dikarya</taxon>
        <taxon>Ascomycota</taxon>
        <taxon>Saccharomycotina</taxon>
        <taxon>Pichiomycetes</taxon>
        <taxon>Serinales incertae sedis</taxon>
        <taxon>Babjeviella</taxon>
    </lineage>
</organism>
<proteinExistence type="predicted"/>
<dbReference type="CDD" id="cd01040">
    <property type="entry name" value="Mb-like"/>
    <property type="match status" value="1"/>
</dbReference>
<dbReference type="GeneID" id="30148379"/>
<dbReference type="GO" id="GO:0071949">
    <property type="term" value="F:FAD binding"/>
    <property type="evidence" value="ECO:0007669"/>
    <property type="project" value="TreeGrafter"/>
</dbReference>
<name>A0A1E3QPT4_9ASCO</name>
<dbReference type="Gene3D" id="1.10.490.10">
    <property type="entry name" value="Globins"/>
    <property type="match status" value="1"/>
</dbReference>
<feature type="region of interest" description="Disordered" evidence="1">
    <location>
        <begin position="246"/>
        <end position="282"/>
    </location>
</feature>
<dbReference type="GO" id="GO:0008941">
    <property type="term" value="F:nitric oxide dioxygenase NAD(P)H activity"/>
    <property type="evidence" value="ECO:0007669"/>
    <property type="project" value="TreeGrafter"/>
</dbReference>
<dbReference type="AlphaFoldDB" id="A0A1E3QPT4"/>
<dbReference type="GO" id="GO:0071500">
    <property type="term" value="P:cellular response to nitrosative stress"/>
    <property type="evidence" value="ECO:0007669"/>
    <property type="project" value="TreeGrafter"/>
</dbReference>
<feature type="compositionally biased region" description="Low complexity" evidence="1">
    <location>
        <begin position="264"/>
        <end position="279"/>
    </location>
</feature>
<gene>
    <name evidence="3" type="ORF">BABINDRAFT_167626</name>
</gene>
<reference evidence="4" key="1">
    <citation type="submission" date="2016-05" db="EMBL/GenBank/DDBJ databases">
        <title>Comparative genomics of biotechnologically important yeasts.</title>
        <authorList>
            <consortium name="DOE Joint Genome Institute"/>
            <person name="Riley R."/>
            <person name="Haridas S."/>
            <person name="Wolfe K.H."/>
            <person name="Lopes M.R."/>
            <person name="Hittinger C.T."/>
            <person name="Goker M."/>
            <person name="Salamov A."/>
            <person name="Wisecaver J."/>
            <person name="Long T.M."/>
            <person name="Aerts A.L."/>
            <person name="Barry K."/>
            <person name="Choi C."/>
            <person name="Clum A."/>
            <person name="Coughlan A.Y."/>
            <person name="Deshpande S."/>
            <person name="Douglass A.P."/>
            <person name="Hanson S.J."/>
            <person name="Klenk H.-P."/>
            <person name="Labutti K."/>
            <person name="Lapidus A."/>
            <person name="Lindquist E."/>
            <person name="Lipzen A."/>
            <person name="Meier-Kolthoff J.P."/>
            <person name="Ohm R.A."/>
            <person name="Otillar R.P."/>
            <person name="Pangilinan J."/>
            <person name="Peng Y."/>
            <person name="Rokas A."/>
            <person name="Rosa C.A."/>
            <person name="Scheuner C."/>
            <person name="Sibirny A.A."/>
            <person name="Slot J.C."/>
            <person name="Stielow J.B."/>
            <person name="Sun H."/>
            <person name="Kurtzman C.P."/>
            <person name="Blackwell M."/>
            <person name="Grigoriev I.V."/>
            <person name="Jeffries T.W."/>
        </authorList>
    </citation>
    <scope>NUCLEOTIDE SEQUENCE [LARGE SCALE GENOMIC DNA]</scope>
    <source>
        <strain evidence="4">NRRL Y-12698</strain>
    </source>
</reference>
<dbReference type="SUPFAM" id="SSF46458">
    <property type="entry name" value="Globin-like"/>
    <property type="match status" value="1"/>
</dbReference>
<feature type="domain" description="Globin" evidence="2">
    <location>
        <begin position="59"/>
        <end position="214"/>
    </location>
</feature>
<dbReference type="PROSITE" id="PS01033">
    <property type="entry name" value="GLOBIN"/>
    <property type="match status" value="1"/>
</dbReference>
<dbReference type="InterPro" id="IPR044399">
    <property type="entry name" value="Mb-like_M"/>
</dbReference>
<dbReference type="OrthoDB" id="436496at2759"/>
<dbReference type="InterPro" id="IPR012292">
    <property type="entry name" value="Globin/Proto"/>
</dbReference>
<dbReference type="InterPro" id="IPR009050">
    <property type="entry name" value="Globin-like_sf"/>
</dbReference>
<dbReference type="EMBL" id="KV454433">
    <property type="protein sequence ID" value="ODQ79082.1"/>
    <property type="molecule type" value="Genomic_DNA"/>
</dbReference>
<dbReference type="PANTHER" id="PTHR43396:SF6">
    <property type="entry name" value="ABL201WP"/>
    <property type="match status" value="1"/>
</dbReference>
<accession>A0A1E3QPT4</accession>
<dbReference type="GO" id="GO:0020037">
    <property type="term" value="F:heme binding"/>
    <property type="evidence" value="ECO:0007669"/>
    <property type="project" value="InterPro"/>
</dbReference>
<dbReference type="Pfam" id="PF00042">
    <property type="entry name" value="Globin"/>
    <property type="match status" value="1"/>
</dbReference>
<evidence type="ECO:0000313" key="3">
    <source>
        <dbReference type="EMBL" id="ODQ79082.1"/>
    </source>
</evidence>
<dbReference type="STRING" id="984486.A0A1E3QPT4"/>
<dbReference type="GO" id="GO:0046210">
    <property type="term" value="P:nitric oxide catabolic process"/>
    <property type="evidence" value="ECO:0007669"/>
    <property type="project" value="TreeGrafter"/>
</dbReference>
<dbReference type="RefSeq" id="XP_018984410.1">
    <property type="nucleotide sequence ID" value="XM_019130526.1"/>
</dbReference>
<dbReference type="InterPro" id="IPR000971">
    <property type="entry name" value="Globin"/>
</dbReference>
<evidence type="ECO:0000313" key="4">
    <source>
        <dbReference type="Proteomes" id="UP000094336"/>
    </source>
</evidence>
<evidence type="ECO:0000259" key="2">
    <source>
        <dbReference type="PROSITE" id="PS01033"/>
    </source>
</evidence>
<dbReference type="Proteomes" id="UP000094336">
    <property type="component" value="Unassembled WGS sequence"/>
</dbReference>
<sequence length="360" mass="39498">MSSIAQRTANFLNPFQQLDAMAMKRAPSVYSVKSTTTLNHTEQTQIDSAKTSTYQIKLQMSAEEIQIVRSTWVTMLSDEAFEGPSARPDSDMTAQNLSKSVFVDQIYSNLLTMKPDLEKLFPSIKHQAASFAGVLAFAISQLEDISRINAYLMGLGKLHSRILGIEKPHFELMGYAFIKTCEERFGTDKFTPEMEKLWISLYLYLANTLIQFGLDPYMHSNFDNQGLNDAILVDTQIPGDSFGLVPSRSMDEEADTASTNSDFSRLSLLNRSPPSSHNSGGFRSSISTIGTTMFNKHGGVVNASIPVKNGLPGTEAVYDTEASLAPATVVKSGTKNGLRTSKLGRRSRGPNGDDSNCTIM</sequence>
<keyword evidence="4" id="KW-1185">Reference proteome</keyword>
<protein>
    <recommendedName>
        <fullName evidence="2">Globin domain-containing protein</fullName>
    </recommendedName>
</protein>